<dbReference type="EMBL" id="CP133622">
    <property type="protein sequence ID" value="WMV54907.1"/>
    <property type="molecule type" value="Genomic_DNA"/>
</dbReference>
<dbReference type="Gene3D" id="3.30.420.10">
    <property type="entry name" value="Ribonuclease H-like superfamily/Ribonuclease H"/>
    <property type="match status" value="1"/>
</dbReference>
<dbReference type="PROSITE" id="PS50994">
    <property type="entry name" value="INTEGRASE"/>
    <property type="match status" value="1"/>
</dbReference>
<dbReference type="PANTHER" id="PTHR37984:SF5">
    <property type="entry name" value="PROTEIN NYNRIN-LIKE"/>
    <property type="match status" value="1"/>
</dbReference>
<dbReference type="PANTHER" id="PTHR37984">
    <property type="entry name" value="PROTEIN CBG26694"/>
    <property type="match status" value="1"/>
</dbReference>
<keyword evidence="1" id="KW-0511">Multifunctional enzyme</keyword>
<dbReference type="InterPro" id="IPR043502">
    <property type="entry name" value="DNA/RNA_pol_sf"/>
</dbReference>
<dbReference type="Proteomes" id="UP001234989">
    <property type="component" value="Chromosome 11"/>
</dbReference>
<dbReference type="InterPro" id="IPR043128">
    <property type="entry name" value="Rev_trsase/Diguanyl_cyclase"/>
</dbReference>
<dbReference type="GO" id="GO:0003676">
    <property type="term" value="F:nucleic acid binding"/>
    <property type="evidence" value="ECO:0007669"/>
    <property type="project" value="InterPro"/>
</dbReference>
<dbReference type="InterPro" id="IPR001584">
    <property type="entry name" value="Integrase_cat-core"/>
</dbReference>
<dbReference type="Pfam" id="PF17919">
    <property type="entry name" value="RT_RNaseH_2"/>
    <property type="match status" value="1"/>
</dbReference>
<feature type="region of interest" description="Disordered" evidence="2">
    <location>
        <begin position="69"/>
        <end position="100"/>
    </location>
</feature>
<dbReference type="GO" id="GO:0003824">
    <property type="term" value="F:catalytic activity"/>
    <property type="evidence" value="ECO:0007669"/>
    <property type="project" value="UniProtKB-KW"/>
</dbReference>
<dbReference type="CDD" id="cd01647">
    <property type="entry name" value="RT_LTR"/>
    <property type="match status" value="1"/>
</dbReference>
<feature type="domain" description="Integrase catalytic" evidence="3">
    <location>
        <begin position="615"/>
        <end position="722"/>
    </location>
</feature>
<dbReference type="InterPro" id="IPR000477">
    <property type="entry name" value="RT_dom"/>
</dbReference>
<sequence length="722" mass="83511">MGEREYALRFTQLSKYAPSIVADRRTKMIKFVSGVSHLVVKECRTTMLVHDMDISRLMVHPQKIEKENIKERSREAKRARVDDGNHSHSRPSGRGRSKFQQKFSRKYFSNVTPRPNNERVSNRKPEGDGATLYFVTPYVAMRIRVVKFQFPNKDILELKGGNYMPKSQFISCLKAKKMISKGFLYHLVRVIDMDFETPSLYSVPVVNEFSKVLPDDLPCIPPEWEINLGIDLLFDTQPISIPPYRMAPVELKESKKDGYIRMCIDYRQLNKLTIKNKYPLPRIDDLFDQLQGASYFSKIDLRSDYHQLRVKEEDILKTAFRTRYGHYKFLVMLFGLTNAPAMFMDLMNRVFRQYLDMSLALLSHIVLSNGIEVYPIMTDTVKCWPRLISPIDIRSFLGLAGYYRRFVEDFSSIASLLTTLTQKKAKFIWSDACEKSFQELKDRLTFVVVLTLPEGTYGFVVYFDASRVGLGCVLMQNGKMIAYSSRQLKVHEKNYPTHDLELAEFIFALKIWRHYLWLELLKYYDMSVLYHPDKANRVADALSRLSMGSVAQVDDDRKELARDVHRLALLGVRLVDSDKGGVMVHNGFESSFVKDVKAKQCLDPTLVKLKEMVLKKSIEAFSQWRYGYLDTKLVYLELGTNIILWVVVDRLKKLAHFLPVKVSYSAEDYAKFYLSEMVRLHGVPLSIISNRGTQFMKSFQKALGTKVKLSTSFPPKTDGQAE</sequence>
<organism evidence="4 5">
    <name type="scientific">Solanum verrucosum</name>
    <dbReference type="NCBI Taxonomy" id="315347"/>
    <lineage>
        <taxon>Eukaryota</taxon>
        <taxon>Viridiplantae</taxon>
        <taxon>Streptophyta</taxon>
        <taxon>Embryophyta</taxon>
        <taxon>Tracheophyta</taxon>
        <taxon>Spermatophyta</taxon>
        <taxon>Magnoliopsida</taxon>
        <taxon>eudicotyledons</taxon>
        <taxon>Gunneridae</taxon>
        <taxon>Pentapetalae</taxon>
        <taxon>asterids</taxon>
        <taxon>lamiids</taxon>
        <taxon>Solanales</taxon>
        <taxon>Solanaceae</taxon>
        <taxon>Solanoideae</taxon>
        <taxon>Solaneae</taxon>
        <taxon>Solanum</taxon>
    </lineage>
</organism>
<evidence type="ECO:0000256" key="2">
    <source>
        <dbReference type="SAM" id="MobiDB-lite"/>
    </source>
</evidence>
<feature type="compositionally biased region" description="Basic and acidic residues" evidence="2">
    <location>
        <begin position="69"/>
        <end position="86"/>
    </location>
</feature>
<evidence type="ECO:0000259" key="3">
    <source>
        <dbReference type="PROSITE" id="PS50994"/>
    </source>
</evidence>
<dbReference type="FunFam" id="3.30.70.270:FF:000020">
    <property type="entry name" value="Transposon Tf2-6 polyprotein-like Protein"/>
    <property type="match status" value="1"/>
</dbReference>
<evidence type="ECO:0000313" key="4">
    <source>
        <dbReference type="EMBL" id="WMV54907.1"/>
    </source>
</evidence>
<dbReference type="CDD" id="cd09274">
    <property type="entry name" value="RNase_HI_RT_Ty3"/>
    <property type="match status" value="1"/>
</dbReference>
<dbReference type="SUPFAM" id="SSF53098">
    <property type="entry name" value="Ribonuclease H-like"/>
    <property type="match status" value="1"/>
</dbReference>
<dbReference type="Pfam" id="PF00078">
    <property type="entry name" value="RVT_1"/>
    <property type="match status" value="1"/>
</dbReference>
<evidence type="ECO:0000313" key="5">
    <source>
        <dbReference type="Proteomes" id="UP001234989"/>
    </source>
</evidence>
<dbReference type="InterPro" id="IPR012337">
    <property type="entry name" value="RNaseH-like_sf"/>
</dbReference>
<dbReference type="Gene3D" id="3.30.70.270">
    <property type="match status" value="2"/>
</dbReference>
<dbReference type="Gene3D" id="3.10.10.10">
    <property type="entry name" value="HIV Type 1 Reverse Transcriptase, subunit A, domain 1"/>
    <property type="match status" value="1"/>
</dbReference>
<dbReference type="AlphaFoldDB" id="A0AAF0UY65"/>
<reference evidence="4" key="1">
    <citation type="submission" date="2023-08" db="EMBL/GenBank/DDBJ databases">
        <title>A de novo genome assembly of Solanum verrucosum Schlechtendal, a Mexican diploid species geographically isolated from the other diploid A-genome species in potato relatives.</title>
        <authorList>
            <person name="Hosaka K."/>
        </authorList>
    </citation>
    <scope>NUCLEOTIDE SEQUENCE</scope>
    <source>
        <tissue evidence="4">Young leaves</tissue>
    </source>
</reference>
<name>A0AAF0UY65_SOLVR</name>
<accession>A0AAF0UY65</accession>
<proteinExistence type="predicted"/>
<evidence type="ECO:0000256" key="1">
    <source>
        <dbReference type="ARBA" id="ARBA00023268"/>
    </source>
</evidence>
<dbReference type="InterPro" id="IPR036397">
    <property type="entry name" value="RNaseH_sf"/>
</dbReference>
<keyword evidence="5" id="KW-1185">Reference proteome</keyword>
<dbReference type="GO" id="GO:0015074">
    <property type="term" value="P:DNA integration"/>
    <property type="evidence" value="ECO:0007669"/>
    <property type="project" value="InterPro"/>
</dbReference>
<protein>
    <recommendedName>
        <fullName evidence="3">Integrase catalytic domain-containing protein</fullName>
    </recommendedName>
</protein>
<gene>
    <name evidence="4" type="ORF">MTR67_048292</name>
</gene>
<dbReference type="SUPFAM" id="SSF56672">
    <property type="entry name" value="DNA/RNA polymerases"/>
    <property type="match status" value="1"/>
</dbReference>
<feature type="compositionally biased region" description="Basic residues" evidence="2">
    <location>
        <begin position="87"/>
        <end position="100"/>
    </location>
</feature>
<dbReference type="InterPro" id="IPR050951">
    <property type="entry name" value="Retrovirus_Pol_polyprotein"/>
</dbReference>
<dbReference type="InterPro" id="IPR041577">
    <property type="entry name" value="RT_RNaseH_2"/>
</dbReference>